<sequence>MITTKNSKIVSNKTFEHSPDSFQCGALVTNAANIIIYVNSYFTNELLWNPEQLIGKNADIIFTQSSRIFFQSYLIPTLLHEQICEEMQLIIFNADGLRIPITVNARLSDDGCIYWSFFNASKRDQLYDELIKTREKLEEQAEKLTLLASTDELTQLLNRREMKYRSTLALEQATRSGQSVGLLVLDIDHFKIINDSFGHLEGDRVLKELGHILKNFCRQTDLVSRFGGEEFLILLPDTNKSDTLLFCSRLQDSISQIKVGDDVLTVSIGVSICDDKRQFTDLFTQADKAMYKAKALGRNRTEVYCLD</sequence>
<evidence type="ECO:0000313" key="6">
    <source>
        <dbReference type="Proteomes" id="UP000055702"/>
    </source>
</evidence>
<dbReference type="InterPro" id="IPR000160">
    <property type="entry name" value="GGDEF_dom"/>
</dbReference>
<dbReference type="Proteomes" id="UP000055702">
    <property type="component" value="Unassembled WGS sequence"/>
</dbReference>
<organism evidence="5">
    <name type="scientific">Shewanella frigidimarina</name>
    <dbReference type="NCBI Taxonomy" id="56812"/>
    <lineage>
        <taxon>Bacteria</taxon>
        <taxon>Pseudomonadati</taxon>
        <taxon>Pseudomonadota</taxon>
        <taxon>Gammaproteobacteria</taxon>
        <taxon>Alteromonadales</taxon>
        <taxon>Shewanellaceae</taxon>
        <taxon>Shewanella</taxon>
    </lineage>
</organism>
<gene>
    <name evidence="5" type="ORF">AWJ07_19835</name>
</gene>
<dbReference type="PANTHER" id="PTHR45138:SF9">
    <property type="entry name" value="DIGUANYLATE CYCLASE DGCM-RELATED"/>
    <property type="match status" value="1"/>
</dbReference>
<dbReference type="SUPFAM" id="SSF55785">
    <property type="entry name" value="PYP-like sensor domain (PAS domain)"/>
    <property type="match status" value="1"/>
</dbReference>
<dbReference type="CDD" id="cd01949">
    <property type="entry name" value="GGDEF"/>
    <property type="match status" value="1"/>
</dbReference>
<dbReference type="GO" id="GO:0052621">
    <property type="term" value="F:diguanylate cyclase activity"/>
    <property type="evidence" value="ECO:0007669"/>
    <property type="project" value="UniProtKB-EC"/>
</dbReference>
<comment type="caution">
    <text evidence="5">The sequence shown here is derived from an EMBL/GenBank/DDBJ whole genome shotgun (WGS) entry which is preliminary data.</text>
</comment>
<evidence type="ECO:0000256" key="1">
    <source>
        <dbReference type="ARBA" id="ARBA00001946"/>
    </source>
</evidence>
<dbReference type="InterPro" id="IPR050469">
    <property type="entry name" value="Diguanylate_Cyclase"/>
</dbReference>
<dbReference type="InterPro" id="IPR000014">
    <property type="entry name" value="PAS"/>
</dbReference>
<name>A0A106BY81_SHEFR</name>
<proteinExistence type="predicted"/>
<dbReference type="EMBL" id="LRDC01000035">
    <property type="protein sequence ID" value="KVX00783.1"/>
    <property type="molecule type" value="Genomic_DNA"/>
</dbReference>
<dbReference type="InterPro" id="IPR043128">
    <property type="entry name" value="Rev_trsase/Diguanyl_cyclase"/>
</dbReference>
<dbReference type="AlphaFoldDB" id="A0A106BY81"/>
<comment type="catalytic activity">
    <reaction evidence="3">
        <text>2 GTP = 3',3'-c-di-GMP + 2 diphosphate</text>
        <dbReference type="Rhea" id="RHEA:24898"/>
        <dbReference type="ChEBI" id="CHEBI:33019"/>
        <dbReference type="ChEBI" id="CHEBI:37565"/>
        <dbReference type="ChEBI" id="CHEBI:58805"/>
        <dbReference type="EC" id="2.7.7.65"/>
    </reaction>
</comment>
<dbReference type="NCBIfam" id="TIGR00254">
    <property type="entry name" value="GGDEF"/>
    <property type="match status" value="1"/>
</dbReference>
<dbReference type="Gene3D" id="3.30.70.270">
    <property type="match status" value="1"/>
</dbReference>
<dbReference type="SMART" id="SM00267">
    <property type="entry name" value="GGDEF"/>
    <property type="match status" value="1"/>
</dbReference>
<dbReference type="SUPFAM" id="SSF55073">
    <property type="entry name" value="Nucleotide cyclase"/>
    <property type="match status" value="1"/>
</dbReference>
<dbReference type="InterPro" id="IPR035965">
    <property type="entry name" value="PAS-like_dom_sf"/>
</dbReference>
<dbReference type="PANTHER" id="PTHR45138">
    <property type="entry name" value="REGULATORY COMPONENTS OF SENSORY TRANSDUCTION SYSTEM"/>
    <property type="match status" value="1"/>
</dbReference>
<protein>
    <recommendedName>
        <fullName evidence="2">diguanylate cyclase</fullName>
        <ecNumber evidence="2">2.7.7.65</ecNumber>
    </recommendedName>
</protein>
<evidence type="ECO:0000313" key="5">
    <source>
        <dbReference type="EMBL" id="KVX00783.1"/>
    </source>
</evidence>
<evidence type="ECO:0000256" key="2">
    <source>
        <dbReference type="ARBA" id="ARBA00012528"/>
    </source>
</evidence>
<comment type="cofactor">
    <cofactor evidence="1">
        <name>Mg(2+)</name>
        <dbReference type="ChEBI" id="CHEBI:18420"/>
    </cofactor>
</comment>
<dbReference type="Gene3D" id="3.30.450.20">
    <property type="entry name" value="PAS domain"/>
    <property type="match status" value="1"/>
</dbReference>
<evidence type="ECO:0000256" key="3">
    <source>
        <dbReference type="ARBA" id="ARBA00034247"/>
    </source>
</evidence>
<reference evidence="5 6" key="1">
    <citation type="submission" date="2016-01" db="EMBL/GenBank/DDBJ databases">
        <title>Draft genome of the antarctic isolate Shewanella frigidimarina Ag06-30.</title>
        <authorList>
            <person name="Parmeciano Di Noto G."/>
            <person name="Vazquez S."/>
            <person name="Mac Cormack W."/>
            <person name="Iriarte A."/>
            <person name="Quiroga C."/>
        </authorList>
    </citation>
    <scope>NUCLEOTIDE SEQUENCE [LARGE SCALE GENOMIC DNA]</scope>
    <source>
        <strain evidence="5 6">Ag06-30</strain>
    </source>
</reference>
<feature type="domain" description="GGDEF" evidence="4">
    <location>
        <begin position="178"/>
        <end position="306"/>
    </location>
</feature>
<dbReference type="RefSeq" id="WP_059746749.1">
    <property type="nucleotide sequence ID" value="NZ_LRDC01000035.1"/>
</dbReference>
<accession>A0A106BY81</accession>
<evidence type="ECO:0000259" key="4">
    <source>
        <dbReference type="PROSITE" id="PS50887"/>
    </source>
</evidence>
<dbReference type="PROSITE" id="PS50887">
    <property type="entry name" value="GGDEF"/>
    <property type="match status" value="1"/>
</dbReference>
<dbReference type="EC" id="2.7.7.65" evidence="2"/>
<dbReference type="InterPro" id="IPR029787">
    <property type="entry name" value="Nucleotide_cyclase"/>
</dbReference>
<dbReference type="Pfam" id="PF00990">
    <property type="entry name" value="GGDEF"/>
    <property type="match status" value="1"/>
</dbReference>
<dbReference type="CDD" id="cd00130">
    <property type="entry name" value="PAS"/>
    <property type="match status" value="1"/>
</dbReference>
<dbReference type="FunFam" id="3.30.70.270:FF:000001">
    <property type="entry name" value="Diguanylate cyclase domain protein"/>
    <property type="match status" value="1"/>
</dbReference>